<evidence type="ECO:0000256" key="1">
    <source>
        <dbReference type="ARBA" id="ARBA00007274"/>
    </source>
</evidence>
<keyword evidence="7" id="KW-1185">Reference proteome</keyword>
<dbReference type="RefSeq" id="WP_082157851.1">
    <property type="nucleotide sequence ID" value="NZ_JYLB01000004.1"/>
</dbReference>
<reference evidence="5 8" key="3">
    <citation type="submission" date="2019-09" db="EMBL/GenBank/DDBJ databases">
        <title>Draft genome sequences of 48 bacterial type strains from the CCUG.</title>
        <authorList>
            <person name="Tunovic T."/>
            <person name="Pineiro-Iglesias B."/>
            <person name="Unosson C."/>
            <person name="Inganas E."/>
            <person name="Ohlen M."/>
            <person name="Cardew S."/>
            <person name="Jensie-Markopoulos S."/>
            <person name="Salva-Serra F."/>
            <person name="Jaen-Luchoro D."/>
            <person name="Karlsson R."/>
            <person name="Svensson-Stadler L."/>
            <person name="Chun J."/>
            <person name="Moore E."/>
        </authorList>
    </citation>
    <scope>NUCLEOTIDE SEQUENCE [LARGE SCALE GENOMIC DNA]</scope>
    <source>
        <strain evidence="5 8">CCUG 51522</strain>
    </source>
</reference>
<evidence type="ECO:0000256" key="3">
    <source>
        <dbReference type="PIRSR" id="PIRSR620019-2"/>
    </source>
</evidence>
<feature type="domain" description="PglD N-terminal" evidence="4">
    <location>
        <begin position="12"/>
        <end position="85"/>
    </location>
</feature>
<dbReference type="CDD" id="cd03360">
    <property type="entry name" value="LbH_AT_putative"/>
    <property type="match status" value="1"/>
</dbReference>
<comment type="similarity">
    <text evidence="1">Belongs to the transferase hexapeptide repeat family.</text>
</comment>
<dbReference type="GO" id="GO:0016740">
    <property type="term" value="F:transferase activity"/>
    <property type="evidence" value="ECO:0007669"/>
    <property type="project" value="UniProtKB-KW"/>
</dbReference>
<evidence type="ECO:0000313" key="6">
    <source>
        <dbReference type="EMBL" id="SDS95224.1"/>
    </source>
</evidence>
<dbReference type="InterPro" id="IPR011004">
    <property type="entry name" value="Trimer_LpxA-like_sf"/>
</dbReference>
<dbReference type="SUPFAM" id="SSF51161">
    <property type="entry name" value="Trimeric LpxA-like enzymes"/>
    <property type="match status" value="1"/>
</dbReference>
<evidence type="ECO:0000313" key="5">
    <source>
        <dbReference type="EMBL" id="KAB0508738.1"/>
    </source>
</evidence>
<reference evidence="7" key="1">
    <citation type="submission" date="2016-10" db="EMBL/GenBank/DDBJ databases">
        <authorList>
            <person name="Varghese N."/>
            <person name="Submissions S."/>
        </authorList>
    </citation>
    <scope>NUCLEOTIDE SEQUENCE [LARGE SCALE GENOMIC DNA]</scope>
    <source>
        <strain evidence="7">BS3782</strain>
    </source>
</reference>
<dbReference type="Pfam" id="PF17836">
    <property type="entry name" value="PglD_N"/>
    <property type="match status" value="1"/>
</dbReference>
<feature type="active site" description="Proton acceptor" evidence="2">
    <location>
        <position position="140"/>
    </location>
</feature>
<gene>
    <name evidence="5" type="ORF">F7R14_03605</name>
    <name evidence="6" type="ORF">SAMN04490191_2750</name>
</gene>
<dbReference type="AlphaFoldDB" id="A0A1H1WDY1"/>
<evidence type="ECO:0000256" key="2">
    <source>
        <dbReference type="PIRSR" id="PIRSR620019-1"/>
    </source>
</evidence>
<dbReference type="Gene3D" id="3.40.50.20">
    <property type="match status" value="1"/>
</dbReference>
<reference evidence="6" key="2">
    <citation type="submission" date="2016-10" db="EMBL/GenBank/DDBJ databases">
        <authorList>
            <person name="de Groot N.N."/>
        </authorList>
    </citation>
    <scope>NUCLEOTIDE SEQUENCE [LARGE SCALE GENOMIC DNA]</scope>
    <source>
        <strain evidence="6">BS3782</strain>
    </source>
</reference>
<feature type="binding site" evidence="3">
    <location>
        <position position="149"/>
    </location>
    <ligand>
        <name>acetyl-CoA</name>
        <dbReference type="ChEBI" id="CHEBI:57288"/>
    </ligand>
</feature>
<dbReference type="EMBL" id="VZPO01000001">
    <property type="protein sequence ID" value="KAB0508738.1"/>
    <property type="molecule type" value="Genomic_DNA"/>
</dbReference>
<dbReference type="NCBIfam" id="TIGR03570">
    <property type="entry name" value="NeuD_NnaD"/>
    <property type="match status" value="1"/>
</dbReference>
<dbReference type="Gene3D" id="2.160.10.10">
    <property type="entry name" value="Hexapeptide repeat proteins"/>
    <property type="match status" value="2"/>
</dbReference>
<protein>
    <submittedName>
        <fullName evidence="5">Acetyltransferase</fullName>
    </submittedName>
    <submittedName>
        <fullName evidence="6">Transferase hexapeptide (Six repeat-containing protein)</fullName>
    </submittedName>
</protein>
<dbReference type="Proteomes" id="UP000182814">
    <property type="component" value="Chromosome I"/>
</dbReference>
<proteinExistence type="inferred from homology"/>
<keyword evidence="6" id="KW-0808">Transferase</keyword>
<dbReference type="PANTHER" id="PTHR43300">
    <property type="entry name" value="ACETYLTRANSFERASE"/>
    <property type="match status" value="1"/>
</dbReference>
<dbReference type="InterPro" id="IPR020019">
    <property type="entry name" value="AcTrfase_PglD-like"/>
</dbReference>
<dbReference type="PANTHER" id="PTHR43300:SF7">
    <property type="entry name" value="UDP-N-ACETYLBACILLOSAMINE N-ACETYLTRANSFERASE"/>
    <property type="match status" value="1"/>
</dbReference>
<feature type="binding site" evidence="3">
    <location>
        <position position="73"/>
    </location>
    <ligand>
        <name>substrate</name>
    </ligand>
</feature>
<dbReference type="InterPro" id="IPR041561">
    <property type="entry name" value="PglD_N"/>
</dbReference>
<evidence type="ECO:0000313" key="7">
    <source>
        <dbReference type="Proteomes" id="UP000182814"/>
    </source>
</evidence>
<feature type="site" description="Increases basicity of active site His" evidence="2">
    <location>
        <position position="141"/>
    </location>
</feature>
<organism evidence="6 7">
    <name type="scientific">Pseudomonas lini</name>
    <dbReference type="NCBI Taxonomy" id="163011"/>
    <lineage>
        <taxon>Bacteria</taxon>
        <taxon>Pseudomonadati</taxon>
        <taxon>Pseudomonadota</taxon>
        <taxon>Gammaproteobacteria</taxon>
        <taxon>Pseudomonadales</taxon>
        <taxon>Pseudomonadaceae</taxon>
        <taxon>Pseudomonas</taxon>
    </lineage>
</organism>
<accession>A0A1H1WDY1</accession>
<name>A0A1H1WDY1_9PSED</name>
<evidence type="ECO:0000259" key="4">
    <source>
        <dbReference type="Pfam" id="PF17836"/>
    </source>
</evidence>
<dbReference type="Proteomes" id="UP000434925">
    <property type="component" value="Unassembled WGS sequence"/>
</dbReference>
<sequence length="212" mass="22228">MNNQPIVVPNGLLIIGFGGHARSVADVALSIGVKSLCFIDENARDGEEFCSFPVKKMFDFDLGADWAAFPASGDNHKRAQQFQWLQSRFIPIATLISSRATIGVGSVIGAGSFIGHHAHIGPMAEIGTGCIINTGAIVEHECVIEEFCHVSVGSTIAGRSTLGARGFIGAGATVIDAITIVSDVTIGAGGCVPRHLTESGVYTGVPVRRVRR</sequence>
<dbReference type="InterPro" id="IPR050179">
    <property type="entry name" value="Trans_hexapeptide_repeat"/>
</dbReference>
<evidence type="ECO:0000313" key="8">
    <source>
        <dbReference type="Proteomes" id="UP000434925"/>
    </source>
</evidence>
<dbReference type="EMBL" id="LT629746">
    <property type="protein sequence ID" value="SDS95224.1"/>
    <property type="molecule type" value="Genomic_DNA"/>
</dbReference>